<feature type="compositionally biased region" description="Polar residues" evidence="1">
    <location>
        <begin position="112"/>
        <end position="121"/>
    </location>
</feature>
<feature type="region of interest" description="Disordered" evidence="1">
    <location>
        <begin position="101"/>
        <end position="121"/>
    </location>
</feature>
<feature type="transmembrane region" description="Helical" evidence="2">
    <location>
        <begin position="73"/>
        <end position="95"/>
    </location>
</feature>
<organism evidence="3 4">
    <name type="scientific">Streptomyces iconiensis</name>
    <dbReference type="NCBI Taxonomy" id="1384038"/>
    <lineage>
        <taxon>Bacteria</taxon>
        <taxon>Bacillati</taxon>
        <taxon>Actinomycetota</taxon>
        <taxon>Actinomycetes</taxon>
        <taxon>Kitasatosporales</taxon>
        <taxon>Streptomycetaceae</taxon>
        <taxon>Streptomyces</taxon>
    </lineage>
</organism>
<evidence type="ECO:0000313" key="4">
    <source>
        <dbReference type="Proteomes" id="UP001214441"/>
    </source>
</evidence>
<dbReference type="SUPFAM" id="SSF103473">
    <property type="entry name" value="MFS general substrate transporter"/>
    <property type="match status" value="1"/>
</dbReference>
<keyword evidence="2" id="KW-0812">Transmembrane</keyword>
<gene>
    <name evidence="3" type="ORF">NMN56_026490</name>
</gene>
<dbReference type="Proteomes" id="UP001214441">
    <property type="component" value="Unassembled WGS sequence"/>
</dbReference>
<protein>
    <submittedName>
        <fullName evidence="3">YbfB/YjiJ family MFS transporter</fullName>
    </submittedName>
</protein>
<name>A0ABT7A2Z7_9ACTN</name>
<dbReference type="EMBL" id="JANCPR020000029">
    <property type="protein sequence ID" value="MDJ1135444.1"/>
    <property type="molecule type" value="Genomic_DNA"/>
</dbReference>
<dbReference type="RefSeq" id="WP_274043173.1">
    <property type="nucleotide sequence ID" value="NZ_JANCPR020000029.1"/>
</dbReference>
<evidence type="ECO:0000256" key="2">
    <source>
        <dbReference type="SAM" id="Phobius"/>
    </source>
</evidence>
<proteinExistence type="predicted"/>
<keyword evidence="2" id="KW-0472">Membrane</keyword>
<keyword evidence="4" id="KW-1185">Reference proteome</keyword>
<sequence length="121" mass="12195">MATAARLALGTASALGLARFAYGLLVLAMQGDLGWTLADAGALSTANGLGYVVGAVPTAALVRRWGTASVFRWGMAATAAPLAWTALLSAGAAVLSAIPSRPEPRTEAPLGTNAQNMGSRR</sequence>
<evidence type="ECO:0000256" key="1">
    <source>
        <dbReference type="SAM" id="MobiDB-lite"/>
    </source>
</evidence>
<accession>A0ABT7A2Z7</accession>
<dbReference type="Gene3D" id="1.20.1250.20">
    <property type="entry name" value="MFS general substrate transporter like domains"/>
    <property type="match status" value="1"/>
</dbReference>
<dbReference type="InterPro" id="IPR010645">
    <property type="entry name" value="MFS_4"/>
</dbReference>
<evidence type="ECO:0000313" key="3">
    <source>
        <dbReference type="EMBL" id="MDJ1135444.1"/>
    </source>
</evidence>
<dbReference type="Pfam" id="PF06779">
    <property type="entry name" value="MFS_4"/>
    <property type="match status" value="1"/>
</dbReference>
<comment type="caution">
    <text evidence="3">The sequence shown here is derived from an EMBL/GenBank/DDBJ whole genome shotgun (WGS) entry which is preliminary data.</text>
</comment>
<dbReference type="InterPro" id="IPR036259">
    <property type="entry name" value="MFS_trans_sf"/>
</dbReference>
<reference evidence="3 4" key="1">
    <citation type="submission" date="2023-05" db="EMBL/GenBank/DDBJ databases">
        <title>Streptantibioticus silvisoli sp. nov., acidotolerant actinomycetes 1 from pine litter.</title>
        <authorList>
            <person name="Swiecimska M."/>
            <person name="Golinska P."/>
            <person name="Sangal V."/>
            <person name="Wachnowicz B."/>
            <person name="Goodfellow M."/>
        </authorList>
    </citation>
    <scope>NUCLEOTIDE SEQUENCE [LARGE SCALE GENOMIC DNA]</scope>
    <source>
        <strain evidence="3 4">DSM 42109</strain>
    </source>
</reference>
<keyword evidence="2" id="KW-1133">Transmembrane helix</keyword>